<feature type="signal peptide" evidence="6">
    <location>
        <begin position="1"/>
        <end position="26"/>
    </location>
</feature>
<keyword evidence="3" id="KW-0964">Secreted</keyword>
<sequence>MISGSTLSLPLFLYLSLFSLFSQTESKSDEKVSLEIYYESLCPESANFITNYVSEVFDDDLLSIVDLKLSPYGNTKLHPWFDDEPKTNATFYCQHGEFECFLDIVEACVIDIWPEVVITIFPYI</sequence>
<dbReference type="PANTHER" id="PTHR13234">
    <property type="entry name" value="GAMMA-INTERFERON INDUCIBLE LYSOSOMAL THIOL REDUCTASE GILT"/>
    <property type="match status" value="1"/>
</dbReference>
<evidence type="ECO:0000256" key="3">
    <source>
        <dbReference type="ARBA" id="ARBA00022525"/>
    </source>
</evidence>
<organism evidence="7 8">
    <name type="scientific">Clitoria ternatea</name>
    <name type="common">Butterfly pea</name>
    <dbReference type="NCBI Taxonomy" id="43366"/>
    <lineage>
        <taxon>Eukaryota</taxon>
        <taxon>Viridiplantae</taxon>
        <taxon>Streptophyta</taxon>
        <taxon>Embryophyta</taxon>
        <taxon>Tracheophyta</taxon>
        <taxon>Spermatophyta</taxon>
        <taxon>Magnoliopsida</taxon>
        <taxon>eudicotyledons</taxon>
        <taxon>Gunneridae</taxon>
        <taxon>Pentapetalae</taxon>
        <taxon>rosids</taxon>
        <taxon>fabids</taxon>
        <taxon>Fabales</taxon>
        <taxon>Fabaceae</taxon>
        <taxon>Papilionoideae</taxon>
        <taxon>50 kb inversion clade</taxon>
        <taxon>NPAAA clade</taxon>
        <taxon>indigoferoid/millettioid clade</taxon>
        <taxon>Phaseoleae</taxon>
        <taxon>Clitoria</taxon>
    </lineage>
</organism>
<accession>A0AAN9JMB0</accession>
<evidence type="ECO:0000256" key="5">
    <source>
        <dbReference type="ARBA" id="ARBA00023180"/>
    </source>
</evidence>
<feature type="chain" id="PRO_5042918492" description="Gamma interferon inducible lysosomal thiol reductase GILT" evidence="6">
    <location>
        <begin position="27"/>
        <end position="124"/>
    </location>
</feature>
<comment type="similarity">
    <text evidence="2">Belongs to the GILT family.</text>
</comment>
<comment type="subcellular location">
    <subcellularLocation>
        <location evidence="1">Secreted</location>
    </subcellularLocation>
</comment>
<proteinExistence type="inferred from homology"/>
<evidence type="ECO:0008006" key="9">
    <source>
        <dbReference type="Google" id="ProtNLM"/>
    </source>
</evidence>
<comment type="caution">
    <text evidence="7">The sequence shown here is derived from an EMBL/GenBank/DDBJ whole genome shotgun (WGS) entry which is preliminary data.</text>
</comment>
<evidence type="ECO:0000256" key="6">
    <source>
        <dbReference type="SAM" id="SignalP"/>
    </source>
</evidence>
<keyword evidence="8" id="KW-1185">Reference proteome</keyword>
<reference evidence="7 8" key="1">
    <citation type="submission" date="2024-01" db="EMBL/GenBank/DDBJ databases">
        <title>The genomes of 5 underutilized Papilionoideae crops provide insights into root nodulation and disease resistance.</title>
        <authorList>
            <person name="Yuan L."/>
        </authorList>
    </citation>
    <scope>NUCLEOTIDE SEQUENCE [LARGE SCALE GENOMIC DNA]</scope>
    <source>
        <strain evidence="7">LY-2023</strain>
        <tissue evidence="7">Leaf</tissue>
    </source>
</reference>
<protein>
    <recommendedName>
        <fullName evidence="9">Gamma interferon inducible lysosomal thiol reductase GILT</fullName>
    </recommendedName>
</protein>
<evidence type="ECO:0000256" key="4">
    <source>
        <dbReference type="ARBA" id="ARBA00022729"/>
    </source>
</evidence>
<dbReference type="Pfam" id="PF03227">
    <property type="entry name" value="GILT"/>
    <property type="match status" value="1"/>
</dbReference>
<name>A0AAN9JMB0_CLITE</name>
<dbReference type="InterPro" id="IPR004911">
    <property type="entry name" value="Interferon-induced_GILT"/>
</dbReference>
<evidence type="ECO:0000313" key="8">
    <source>
        <dbReference type="Proteomes" id="UP001359559"/>
    </source>
</evidence>
<dbReference type="Proteomes" id="UP001359559">
    <property type="component" value="Unassembled WGS sequence"/>
</dbReference>
<keyword evidence="4 6" id="KW-0732">Signal</keyword>
<dbReference type="EMBL" id="JAYKXN010000003">
    <property type="protein sequence ID" value="KAK7301643.1"/>
    <property type="molecule type" value="Genomic_DNA"/>
</dbReference>
<gene>
    <name evidence="7" type="ORF">RJT34_12513</name>
</gene>
<evidence type="ECO:0000256" key="1">
    <source>
        <dbReference type="ARBA" id="ARBA00004613"/>
    </source>
</evidence>
<keyword evidence="5" id="KW-0325">Glycoprotein</keyword>
<dbReference type="AlphaFoldDB" id="A0AAN9JMB0"/>
<dbReference type="PANTHER" id="PTHR13234:SF8">
    <property type="entry name" value="GAMMA-INTERFERON-INDUCIBLE LYSOSOMAL THIOL REDUCTASE"/>
    <property type="match status" value="1"/>
</dbReference>
<dbReference type="GO" id="GO:0005576">
    <property type="term" value="C:extracellular region"/>
    <property type="evidence" value="ECO:0007669"/>
    <property type="project" value="UniProtKB-SubCell"/>
</dbReference>
<evidence type="ECO:0000256" key="2">
    <source>
        <dbReference type="ARBA" id="ARBA00005679"/>
    </source>
</evidence>
<evidence type="ECO:0000313" key="7">
    <source>
        <dbReference type="EMBL" id="KAK7301643.1"/>
    </source>
</evidence>
<dbReference type="GO" id="GO:0016671">
    <property type="term" value="F:oxidoreductase activity, acting on a sulfur group of donors, disulfide as acceptor"/>
    <property type="evidence" value="ECO:0007669"/>
    <property type="project" value="InterPro"/>
</dbReference>